<reference evidence="7 8" key="1">
    <citation type="submission" date="2018-04" db="EMBL/GenBank/DDBJ databases">
        <title>Genomic Encyclopedia of Type Strains, Phase IV (KMG-IV): sequencing the most valuable type-strain genomes for metagenomic binning, comparative biology and taxonomic classification.</title>
        <authorList>
            <person name="Goeker M."/>
        </authorList>
    </citation>
    <scope>NUCLEOTIDE SEQUENCE [LARGE SCALE GENOMIC DNA]</scope>
    <source>
        <strain evidence="7 8">DSM 104150</strain>
    </source>
</reference>
<comment type="function">
    <text evidence="1">Plays a role in synthesis, processing and/or stability of 23S rRNA.</text>
</comment>
<name>A0A318E9T6_9GAMM</name>
<dbReference type="InterPro" id="IPR003772">
    <property type="entry name" value="YceD"/>
</dbReference>
<protein>
    <recommendedName>
        <fullName evidence="3">Large ribosomal RNA subunit accumulation protein YceD</fullName>
    </recommendedName>
    <alternativeName>
        <fullName evidence="5">23S rRNA accumulation protein YceD</fullName>
    </alternativeName>
</protein>
<evidence type="ECO:0000313" key="7">
    <source>
        <dbReference type="EMBL" id="PXV66183.1"/>
    </source>
</evidence>
<proteinExistence type="inferred from homology"/>
<dbReference type="PANTHER" id="PTHR38099">
    <property type="entry name" value="LARGE RIBOSOMAL RNA SUBUNIT ACCUMULATION PROTEIN YCED"/>
    <property type="match status" value="1"/>
</dbReference>
<dbReference type="Proteomes" id="UP000248330">
    <property type="component" value="Unassembled WGS sequence"/>
</dbReference>
<keyword evidence="8" id="KW-1185">Reference proteome</keyword>
<comment type="similarity">
    <text evidence="2">Belongs to the DUF177 domain family.</text>
</comment>
<evidence type="ECO:0000256" key="1">
    <source>
        <dbReference type="ARBA" id="ARBA00002868"/>
    </source>
</evidence>
<dbReference type="GO" id="GO:0042254">
    <property type="term" value="P:ribosome biogenesis"/>
    <property type="evidence" value="ECO:0007669"/>
    <property type="project" value="UniProtKB-KW"/>
</dbReference>
<evidence type="ECO:0000256" key="5">
    <source>
        <dbReference type="ARBA" id="ARBA00031841"/>
    </source>
</evidence>
<dbReference type="InterPro" id="IPR039255">
    <property type="entry name" value="YceD_bac"/>
</dbReference>
<accession>A0A318E9T6</accession>
<comment type="caution">
    <text evidence="7">The sequence shown here is derived from an EMBL/GenBank/DDBJ whole genome shotgun (WGS) entry which is preliminary data.</text>
</comment>
<gene>
    <name evidence="7" type="ORF">C8D93_108158</name>
</gene>
<evidence type="ECO:0000256" key="4">
    <source>
        <dbReference type="ARBA" id="ARBA00022517"/>
    </source>
</evidence>
<dbReference type="AlphaFoldDB" id="A0A318E9T6"/>
<dbReference type="RefSeq" id="WP_110265942.1">
    <property type="nucleotide sequence ID" value="NZ_CAKZQT010000032.1"/>
</dbReference>
<dbReference type="Pfam" id="PF02620">
    <property type="entry name" value="YceD"/>
    <property type="match status" value="1"/>
</dbReference>
<dbReference type="OrthoDB" id="9786771at2"/>
<evidence type="ECO:0000313" key="8">
    <source>
        <dbReference type="Proteomes" id="UP000248330"/>
    </source>
</evidence>
<sequence>MGLAHEARASVALERAQHYAGELAVSQCTRLSAEIVAGTDPVLRAELQADRRSGWPRLHGRVTGTLALECRRCGRVYDHALDLALDLRLVFGEAEERAALAEAEPLLIEGDRLPLRQIVEDEVLLALPMLPRCQSCENEVNQAAAHPALPPEQEAPASRDNPFAVLKRQLQSKE</sequence>
<organism evidence="7 8">
    <name type="scientific">Sinimarinibacterium flocculans</name>
    <dbReference type="NCBI Taxonomy" id="985250"/>
    <lineage>
        <taxon>Bacteria</taxon>
        <taxon>Pseudomonadati</taxon>
        <taxon>Pseudomonadota</taxon>
        <taxon>Gammaproteobacteria</taxon>
        <taxon>Nevskiales</taxon>
        <taxon>Nevskiaceae</taxon>
        <taxon>Sinimarinibacterium</taxon>
    </lineage>
</organism>
<feature type="region of interest" description="Disordered" evidence="6">
    <location>
        <begin position="141"/>
        <end position="162"/>
    </location>
</feature>
<dbReference type="EMBL" id="QICN01000008">
    <property type="protein sequence ID" value="PXV66183.1"/>
    <property type="molecule type" value="Genomic_DNA"/>
</dbReference>
<dbReference type="PANTHER" id="PTHR38099:SF1">
    <property type="entry name" value="LARGE RIBOSOMAL RNA SUBUNIT ACCUMULATION PROTEIN YCED"/>
    <property type="match status" value="1"/>
</dbReference>
<evidence type="ECO:0000256" key="2">
    <source>
        <dbReference type="ARBA" id="ARBA00010740"/>
    </source>
</evidence>
<keyword evidence="4" id="KW-0690">Ribosome biogenesis</keyword>
<evidence type="ECO:0000256" key="3">
    <source>
        <dbReference type="ARBA" id="ARBA00015716"/>
    </source>
</evidence>
<evidence type="ECO:0000256" key="6">
    <source>
        <dbReference type="SAM" id="MobiDB-lite"/>
    </source>
</evidence>
<dbReference type="GO" id="GO:0005829">
    <property type="term" value="C:cytosol"/>
    <property type="evidence" value="ECO:0007669"/>
    <property type="project" value="TreeGrafter"/>
</dbReference>